<dbReference type="Proteomes" id="UP001060919">
    <property type="component" value="Chromosome"/>
</dbReference>
<dbReference type="Gene3D" id="3.40.30.10">
    <property type="entry name" value="Glutaredoxin"/>
    <property type="match status" value="1"/>
</dbReference>
<proteinExistence type="predicted"/>
<keyword evidence="1" id="KW-0812">Transmembrane</keyword>
<keyword evidence="1" id="KW-1133">Transmembrane helix</keyword>
<feature type="transmembrane region" description="Helical" evidence="1">
    <location>
        <begin position="5"/>
        <end position="22"/>
    </location>
</feature>
<sequence>MIHYFIYSFSLMAFWGLLLLDVNKPELLGVFIGLTYTFYSSFFIRSFVKNENRKLLFIKFIGPVLYLLVGFYAQPINLYSVIAPINIAFLIFCISLFSKDALPKKEVQFFVIAFMYLYSFSLYNLWDKNINQKSKLNQYDFERKAQSITYDIPKLSQYKFLDSNFDTISLSNNNDYVIIETWNEKCPPCFKAIAGMADFYKNIETKAKHYNVYVQSRKNIDFSKVFTFDRIKNKKSILVDLNLQSDAALSQYPVFLVFNKHGNLIFSQIGYTDDTKKQLQDGILSAIK</sequence>
<keyword evidence="3" id="KW-1185">Reference proteome</keyword>
<feature type="transmembrane region" description="Helical" evidence="1">
    <location>
        <begin position="55"/>
        <end position="73"/>
    </location>
</feature>
<evidence type="ECO:0000256" key="1">
    <source>
        <dbReference type="SAM" id="Phobius"/>
    </source>
</evidence>
<feature type="transmembrane region" description="Helical" evidence="1">
    <location>
        <begin position="79"/>
        <end position="97"/>
    </location>
</feature>
<dbReference type="AlphaFoldDB" id="A0A915YGU4"/>
<evidence type="ECO:0000313" key="2">
    <source>
        <dbReference type="EMBL" id="BDS12787.1"/>
    </source>
</evidence>
<dbReference type="EMBL" id="AP026867">
    <property type="protein sequence ID" value="BDS12787.1"/>
    <property type="molecule type" value="Genomic_DNA"/>
</dbReference>
<keyword evidence="1" id="KW-0472">Membrane</keyword>
<protein>
    <submittedName>
        <fullName evidence="2">Redoxin domain-containing protein</fullName>
    </submittedName>
</protein>
<accession>A0A915YGU4</accession>
<name>A0A915YGU4_9BACT</name>
<dbReference type="KEGG" id="aup:AsAng_0035120"/>
<gene>
    <name evidence="2" type="ORF">AsAng_0035120</name>
</gene>
<dbReference type="SUPFAM" id="SSF52833">
    <property type="entry name" value="Thioredoxin-like"/>
    <property type="match status" value="1"/>
</dbReference>
<organism evidence="2 3">
    <name type="scientific">Aureispira anguillae</name>
    <dbReference type="NCBI Taxonomy" id="2864201"/>
    <lineage>
        <taxon>Bacteria</taxon>
        <taxon>Pseudomonadati</taxon>
        <taxon>Bacteroidota</taxon>
        <taxon>Saprospiria</taxon>
        <taxon>Saprospirales</taxon>
        <taxon>Saprospiraceae</taxon>
        <taxon>Aureispira</taxon>
    </lineage>
</organism>
<dbReference type="InterPro" id="IPR036249">
    <property type="entry name" value="Thioredoxin-like_sf"/>
</dbReference>
<reference evidence="2" key="1">
    <citation type="submission" date="2022-09" db="EMBL/GenBank/DDBJ databases">
        <title>Aureispira anguillicida sp. nov., isolated from Leptocephalus of Japanese eel Anguilla japonica.</title>
        <authorList>
            <person name="Yuasa K."/>
            <person name="Mekata T."/>
            <person name="Ikunari K."/>
        </authorList>
    </citation>
    <scope>NUCLEOTIDE SEQUENCE</scope>
    <source>
        <strain evidence="2">EL160426</strain>
    </source>
</reference>
<feature type="transmembrane region" description="Helical" evidence="1">
    <location>
        <begin position="28"/>
        <end position="48"/>
    </location>
</feature>
<dbReference type="RefSeq" id="WP_264788142.1">
    <property type="nucleotide sequence ID" value="NZ_AP026867.1"/>
</dbReference>
<feature type="transmembrane region" description="Helical" evidence="1">
    <location>
        <begin position="109"/>
        <end position="126"/>
    </location>
</feature>
<evidence type="ECO:0000313" key="3">
    <source>
        <dbReference type="Proteomes" id="UP001060919"/>
    </source>
</evidence>